<keyword evidence="2 3" id="KW-0040">ANK repeat</keyword>
<comment type="caution">
    <text evidence="4">The sequence shown here is derived from an EMBL/GenBank/DDBJ whole genome shotgun (WGS) entry which is preliminary data.</text>
</comment>
<dbReference type="PRINTS" id="PR01415">
    <property type="entry name" value="ANKYRIN"/>
</dbReference>
<accession>A0A812J5Z8</accession>
<feature type="repeat" description="ANK" evidence="3">
    <location>
        <begin position="32"/>
        <end position="64"/>
    </location>
</feature>
<reference evidence="4" key="1">
    <citation type="submission" date="2021-02" db="EMBL/GenBank/DDBJ databases">
        <authorList>
            <person name="Dougan E. K."/>
            <person name="Rhodes N."/>
            <person name="Thang M."/>
            <person name="Chan C."/>
        </authorList>
    </citation>
    <scope>NUCLEOTIDE SEQUENCE</scope>
</reference>
<feature type="repeat" description="ANK" evidence="3">
    <location>
        <begin position="187"/>
        <end position="219"/>
    </location>
</feature>
<dbReference type="OrthoDB" id="4772757at2759"/>
<evidence type="ECO:0000313" key="5">
    <source>
        <dbReference type="Proteomes" id="UP000604046"/>
    </source>
</evidence>
<dbReference type="PROSITE" id="PS50088">
    <property type="entry name" value="ANK_REPEAT"/>
    <property type="match status" value="4"/>
</dbReference>
<evidence type="ECO:0000256" key="1">
    <source>
        <dbReference type="ARBA" id="ARBA00022737"/>
    </source>
</evidence>
<dbReference type="Gene3D" id="1.25.40.20">
    <property type="entry name" value="Ankyrin repeat-containing domain"/>
    <property type="match status" value="4"/>
</dbReference>
<dbReference type="Proteomes" id="UP000604046">
    <property type="component" value="Unassembled WGS sequence"/>
</dbReference>
<gene>
    <name evidence="4" type="primary">ANKHD1</name>
    <name evidence="4" type="ORF">SNAT2548_LOCUS5283</name>
</gene>
<dbReference type="PROSITE" id="PS50297">
    <property type="entry name" value="ANK_REP_REGION"/>
    <property type="match status" value="4"/>
</dbReference>
<evidence type="ECO:0000256" key="3">
    <source>
        <dbReference type="PROSITE-ProRule" id="PRU00023"/>
    </source>
</evidence>
<feature type="repeat" description="ANK" evidence="3">
    <location>
        <begin position="222"/>
        <end position="254"/>
    </location>
</feature>
<dbReference type="Pfam" id="PF12796">
    <property type="entry name" value="Ank_2"/>
    <property type="match status" value="3"/>
</dbReference>
<dbReference type="EMBL" id="CAJNDS010000336">
    <property type="protein sequence ID" value="CAE7194059.1"/>
    <property type="molecule type" value="Genomic_DNA"/>
</dbReference>
<keyword evidence="1" id="KW-0677">Repeat</keyword>
<protein>
    <submittedName>
        <fullName evidence="4">ANKHD1 protein</fullName>
    </submittedName>
</protein>
<proteinExistence type="predicted"/>
<dbReference type="PANTHER" id="PTHR23206">
    <property type="entry name" value="MASK PROTEIN"/>
    <property type="match status" value="1"/>
</dbReference>
<feature type="repeat" description="ANK" evidence="3">
    <location>
        <begin position="154"/>
        <end position="186"/>
    </location>
</feature>
<dbReference type="PANTHER" id="PTHR23206:SF8">
    <property type="entry name" value="ANKYRIN REPEAT AND KH DOMAIN-CONTAINING 1"/>
    <property type="match status" value="1"/>
</dbReference>
<evidence type="ECO:0000256" key="2">
    <source>
        <dbReference type="ARBA" id="ARBA00023043"/>
    </source>
</evidence>
<name>A0A812J5Z8_9DINO</name>
<dbReference type="SMART" id="SM00248">
    <property type="entry name" value="ANK"/>
    <property type="match status" value="6"/>
</dbReference>
<dbReference type="SUPFAM" id="SSF48403">
    <property type="entry name" value="Ankyrin repeat"/>
    <property type="match status" value="1"/>
</dbReference>
<sequence length="278" mass="29550">MSPPPLKDSRQLQTLRLLIEARADTDLRDRHAGKTALIASAAQGHVEVVRFLLERRASVNASMFSGRRNTALECAFERGHADVARLLLEADARRGKEFGLACGEGHADLVRMLLEAGRSVNSDGGLIRATNSDRASVVSLLLEARADADVTDDRGRTPLMHGAHRGNVAMVRLLLEASADACVADNGGDTALISAAMHGHADIVRLLLQARSDIETLGPCVDSCTALMGACDNGHLETASLLLEAGADKNKHDRLGGTALTRASERGQVDIVDLLQDA</sequence>
<dbReference type="InterPro" id="IPR051631">
    <property type="entry name" value="Ankyrin-KH/SAM_domain"/>
</dbReference>
<dbReference type="InterPro" id="IPR036770">
    <property type="entry name" value="Ankyrin_rpt-contain_sf"/>
</dbReference>
<organism evidence="4 5">
    <name type="scientific">Symbiodinium natans</name>
    <dbReference type="NCBI Taxonomy" id="878477"/>
    <lineage>
        <taxon>Eukaryota</taxon>
        <taxon>Sar</taxon>
        <taxon>Alveolata</taxon>
        <taxon>Dinophyceae</taxon>
        <taxon>Suessiales</taxon>
        <taxon>Symbiodiniaceae</taxon>
        <taxon>Symbiodinium</taxon>
    </lineage>
</organism>
<dbReference type="InterPro" id="IPR002110">
    <property type="entry name" value="Ankyrin_rpt"/>
</dbReference>
<dbReference type="AlphaFoldDB" id="A0A812J5Z8"/>
<evidence type="ECO:0000313" key="4">
    <source>
        <dbReference type="EMBL" id="CAE7194059.1"/>
    </source>
</evidence>
<keyword evidence="5" id="KW-1185">Reference proteome</keyword>